<proteinExistence type="predicted"/>
<dbReference type="InterPro" id="IPR001155">
    <property type="entry name" value="OxRdtase_FMN_N"/>
</dbReference>
<dbReference type="CDD" id="cd02933">
    <property type="entry name" value="OYE_like_FMN"/>
    <property type="match status" value="1"/>
</dbReference>
<dbReference type="PANTHER" id="PTHR22893">
    <property type="entry name" value="NADH OXIDOREDUCTASE-RELATED"/>
    <property type="match status" value="1"/>
</dbReference>
<dbReference type="InterPro" id="IPR045247">
    <property type="entry name" value="Oye-like"/>
</dbReference>
<dbReference type="InterPro" id="IPR013785">
    <property type="entry name" value="Aldolase_TIM"/>
</dbReference>
<accession>A0ABR1JCP7</accession>
<gene>
    <name evidence="2" type="ORF">VKT23_010781</name>
</gene>
<dbReference type="Gene3D" id="3.20.20.70">
    <property type="entry name" value="Aldolase class I"/>
    <property type="match status" value="1"/>
</dbReference>
<protein>
    <recommendedName>
        <fullName evidence="1">NADH:flavin oxidoreductase/NADH oxidase N-terminal domain-containing protein</fullName>
    </recommendedName>
</protein>
<dbReference type="SUPFAM" id="SSF51395">
    <property type="entry name" value="FMN-linked oxidoreductases"/>
    <property type="match status" value="1"/>
</dbReference>
<name>A0ABR1JCP7_9AGAR</name>
<dbReference type="Proteomes" id="UP001498398">
    <property type="component" value="Unassembled WGS sequence"/>
</dbReference>
<reference evidence="2 3" key="1">
    <citation type="submission" date="2024-01" db="EMBL/GenBank/DDBJ databases">
        <title>A draft genome for the cacao thread blight pathogen Marasmiellus scandens.</title>
        <authorList>
            <person name="Baruah I.K."/>
            <person name="Leung J."/>
            <person name="Bukari Y."/>
            <person name="Amoako-Attah I."/>
            <person name="Meinhardt L.W."/>
            <person name="Bailey B.A."/>
            <person name="Cohen S.P."/>
        </authorList>
    </citation>
    <scope>NUCLEOTIDE SEQUENCE [LARGE SCALE GENOMIC DNA]</scope>
    <source>
        <strain evidence="2 3">GH-19</strain>
    </source>
</reference>
<dbReference type="EMBL" id="JBANRG010000022">
    <property type="protein sequence ID" value="KAK7455749.1"/>
    <property type="molecule type" value="Genomic_DNA"/>
</dbReference>
<feature type="domain" description="NADH:flavin oxidoreductase/NADH oxidase N-terminal" evidence="1">
    <location>
        <begin position="16"/>
        <end position="361"/>
    </location>
</feature>
<evidence type="ECO:0000313" key="2">
    <source>
        <dbReference type="EMBL" id="KAK7455749.1"/>
    </source>
</evidence>
<evidence type="ECO:0000259" key="1">
    <source>
        <dbReference type="Pfam" id="PF00724"/>
    </source>
</evidence>
<dbReference type="Pfam" id="PF00724">
    <property type="entry name" value="Oxidored_FMN"/>
    <property type="match status" value="1"/>
</dbReference>
<dbReference type="PANTHER" id="PTHR22893:SF91">
    <property type="entry name" value="NADPH DEHYDROGENASE 2-RELATED"/>
    <property type="match status" value="1"/>
</dbReference>
<sequence length="393" mass="43695">MGPTLSTPETSLLSTLLTPLKLGPLTLRNKFMMSALTRDRCYPTNVPTEMMVEYYRQRAKGGVGLIISEGALIERQGTEWPHAPGIWSDDHVLAWKKITEAVHEEGTCMYAQLWHVGRVRHHDAPEQIASGMPVSAPSPIAARFGKFRFLPGEPPCSTPIEIQDPLKFVDLYRQAALKAKEAGFDGVEIHAGGGYLIHTFLDSTSNYRKDEYGGSVRNRCRFGLEVLEVVSEIFGANRVGVKLTPCSGHNDMGMSLNETLDTYSYFITEADKLGLAYIALVRDIELLSPVIDGMKRGTPHDVILSYKPLFKNSLFFLNGDYNVIEAADAIASGRVHGVFFGRPFINNPDLPNRIERRIPLNTNLDIYTLYGPSDGVVKDIEILRKGYTDYPVA</sequence>
<evidence type="ECO:0000313" key="3">
    <source>
        <dbReference type="Proteomes" id="UP001498398"/>
    </source>
</evidence>
<organism evidence="2 3">
    <name type="scientific">Marasmiellus scandens</name>
    <dbReference type="NCBI Taxonomy" id="2682957"/>
    <lineage>
        <taxon>Eukaryota</taxon>
        <taxon>Fungi</taxon>
        <taxon>Dikarya</taxon>
        <taxon>Basidiomycota</taxon>
        <taxon>Agaricomycotina</taxon>
        <taxon>Agaricomycetes</taxon>
        <taxon>Agaricomycetidae</taxon>
        <taxon>Agaricales</taxon>
        <taxon>Marasmiineae</taxon>
        <taxon>Omphalotaceae</taxon>
        <taxon>Marasmiellus</taxon>
    </lineage>
</organism>
<keyword evidence="3" id="KW-1185">Reference proteome</keyword>
<comment type="caution">
    <text evidence="2">The sequence shown here is derived from an EMBL/GenBank/DDBJ whole genome shotgun (WGS) entry which is preliminary data.</text>
</comment>